<dbReference type="InterPro" id="IPR015424">
    <property type="entry name" value="PyrdxlP-dep_Trfase"/>
</dbReference>
<accession>A0ABW4QIT4</accession>
<keyword evidence="3" id="KW-0663">Pyridoxal phosphate</keyword>
<dbReference type="NCBIfam" id="TIGR04350">
    <property type="entry name" value="C_S_lyase_PatB"/>
    <property type="match status" value="1"/>
</dbReference>
<dbReference type="RefSeq" id="WP_204893229.1">
    <property type="nucleotide sequence ID" value="NZ_JBHUFW010000008.1"/>
</dbReference>
<evidence type="ECO:0000313" key="8">
    <source>
        <dbReference type="Proteomes" id="UP001597273"/>
    </source>
</evidence>
<dbReference type="GO" id="GO:0047804">
    <property type="term" value="F:cysteine-S-conjugate beta-lyase activity"/>
    <property type="evidence" value="ECO:0007669"/>
    <property type="project" value="UniProtKB-EC"/>
</dbReference>
<keyword evidence="8" id="KW-1185">Reference proteome</keyword>
<evidence type="ECO:0000256" key="4">
    <source>
        <dbReference type="ARBA" id="ARBA00023239"/>
    </source>
</evidence>
<evidence type="ECO:0000313" key="7">
    <source>
        <dbReference type="EMBL" id="MFD1863543.1"/>
    </source>
</evidence>
<feature type="domain" description="Aminotransferase class I/classII large" evidence="6">
    <location>
        <begin position="43"/>
        <end position="383"/>
    </location>
</feature>
<comment type="cofactor">
    <cofactor evidence="1">
        <name>pyridoxal 5'-phosphate</name>
        <dbReference type="ChEBI" id="CHEBI:597326"/>
    </cofactor>
</comment>
<dbReference type="CDD" id="cd00609">
    <property type="entry name" value="AAT_like"/>
    <property type="match status" value="1"/>
</dbReference>
<dbReference type="Proteomes" id="UP001597273">
    <property type="component" value="Unassembled WGS sequence"/>
</dbReference>
<dbReference type="Gene3D" id="3.90.1150.10">
    <property type="entry name" value="Aspartate Aminotransferase, domain 1"/>
    <property type="match status" value="1"/>
</dbReference>
<comment type="caution">
    <text evidence="7">The sequence shown here is derived from an EMBL/GenBank/DDBJ whole genome shotgun (WGS) entry which is preliminary data.</text>
</comment>
<dbReference type="PANTHER" id="PTHR43525">
    <property type="entry name" value="PROTEIN MALY"/>
    <property type="match status" value="1"/>
</dbReference>
<comment type="similarity">
    <text evidence="5">Belongs to the class-II pyridoxal-phosphate-dependent aminotransferase family. MalY/PatB cystathionine beta-lyase subfamily.</text>
</comment>
<dbReference type="InterPro" id="IPR015422">
    <property type="entry name" value="PyrdxlP-dep_Trfase_small"/>
</dbReference>
<evidence type="ECO:0000259" key="6">
    <source>
        <dbReference type="Pfam" id="PF00155"/>
    </source>
</evidence>
<evidence type="ECO:0000256" key="3">
    <source>
        <dbReference type="ARBA" id="ARBA00022898"/>
    </source>
</evidence>
<name>A0ABW4QIT4_9BACL</name>
<sequence>MNAFTKVHDRKNTRSVKWDAVGTIYKLEDPSDILPMWIADMDFPAPPPVLEALHKRLEHGIFGYSFMCEECRTAVIDWHAKRNDWHIKPEWLLFHHGIIPAIASIIETFTEKEDKIVVSPPVYPPFFQLAENQGREVLYSPLVEQDGRYTIDFRDFEEKLQSASLFIFCNPHNPGGRVWTQAELQEIVRLCSKHDVLIISDEIHGDLMMGSNRHIPLEKIAGAESHRIFTCMAPTKTFNLAGIQVAMIVATDEEKRLKLEEHAAAHGNGMLNSFAPAALLAAYNESEEWLTEMLFTISENMDFAVQALAVKVPALRIVKPESTYLLWIDYRALGLSEDEVMEKLLSEGKVALEPGSKYGEAGRGFLRMNVACPRTVLEDGINRVAKALQE</sequence>
<dbReference type="SUPFAM" id="SSF53383">
    <property type="entry name" value="PLP-dependent transferases"/>
    <property type="match status" value="1"/>
</dbReference>
<dbReference type="EC" id="4.4.1.13" evidence="2"/>
<reference evidence="8" key="1">
    <citation type="journal article" date="2019" name="Int. J. Syst. Evol. Microbiol.">
        <title>The Global Catalogue of Microorganisms (GCM) 10K type strain sequencing project: providing services to taxonomists for standard genome sequencing and annotation.</title>
        <authorList>
            <consortium name="The Broad Institute Genomics Platform"/>
            <consortium name="The Broad Institute Genome Sequencing Center for Infectious Disease"/>
            <person name="Wu L."/>
            <person name="Ma J."/>
        </authorList>
    </citation>
    <scope>NUCLEOTIDE SEQUENCE [LARGE SCALE GENOMIC DNA]</scope>
    <source>
        <strain evidence="8">CGMCC 1.15475</strain>
    </source>
</reference>
<organism evidence="7 8">
    <name type="scientific">Planococcus chinensis</name>
    <dbReference type="NCBI Taxonomy" id="272917"/>
    <lineage>
        <taxon>Bacteria</taxon>
        <taxon>Bacillati</taxon>
        <taxon>Bacillota</taxon>
        <taxon>Bacilli</taxon>
        <taxon>Bacillales</taxon>
        <taxon>Caryophanaceae</taxon>
        <taxon>Planococcus</taxon>
    </lineage>
</organism>
<dbReference type="InterPro" id="IPR027619">
    <property type="entry name" value="C-S_lyase_PatB-like"/>
</dbReference>
<gene>
    <name evidence="7" type="ORF">ACFSDB_11500</name>
</gene>
<evidence type="ECO:0000256" key="2">
    <source>
        <dbReference type="ARBA" id="ARBA00012224"/>
    </source>
</evidence>
<dbReference type="InterPro" id="IPR015421">
    <property type="entry name" value="PyrdxlP-dep_Trfase_major"/>
</dbReference>
<dbReference type="EMBL" id="JBHUFW010000008">
    <property type="protein sequence ID" value="MFD1863543.1"/>
    <property type="molecule type" value="Genomic_DNA"/>
</dbReference>
<dbReference type="Gene3D" id="3.40.640.10">
    <property type="entry name" value="Type I PLP-dependent aspartate aminotransferase-like (Major domain)"/>
    <property type="match status" value="1"/>
</dbReference>
<evidence type="ECO:0000256" key="1">
    <source>
        <dbReference type="ARBA" id="ARBA00001933"/>
    </source>
</evidence>
<evidence type="ECO:0000256" key="5">
    <source>
        <dbReference type="ARBA" id="ARBA00037974"/>
    </source>
</evidence>
<dbReference type="InterPro" id="IPR004839">
    <property type="entry name" value="Aminotransferase_I/II_large"/>
</dbReference>
<dbReference type="Pfam" id="PF00155">
    <property type="entry name" value="Aminotran_1_2"/>
    <property type="match status" value="1"/>
</dbReference>
<keyword evidence="4 7" id="KW-0456">Lyase</keyword>
<protein>
    <recommendedName>
        <fullName evidence="2">cysteine-S-conjugate beta-lyase</fullName>
        <ecNumber evidence="2">4.4.1.13</ecNumber>
    </recommendedName>
</protein>
<proteinExistence type="inferred from homology"/>
<dbReference type="InterPro" id="IPR051798">
    <property type="entry name" value="Class-II_PLP-Dep_Aminotrans"/>
</dbReference>
<dbReference type="PANTHER" id="PTHR43525:SF1">
    <property type="entry name" value="PROTEIN MALY"/>
    <property type="match status" value="1"/>
</dbReference>